<dbReference type="EMBL" id="MUFC01000003">
    <property type="protein sequence ID" value="OOE89617.1"/>
    <property type="molecule type" value="Genomic_DNA"/>
</dbReference>
<sequence length="59" mass="6909">MKQLLHLFYWLDASLSHPRHPVKHSDQAHNLALKLPLSLELTDTFELFFSEESLSISIY</sequence>
<evidence type="ECO:0000313" key="2">
    <source>
        <dbReference type="Proteomes" id="UP000188627"/>
    </source>
</evidence>
<protein>
    <submittedName>
        <fullName evidence="1">Uncharacterized protein</fullName>
    </submittedName>
</protein>
<name>A0ABX3KJM9_9GAMM</name>
<organism evidence="1 2">
    <name type="scientific">Salinivibrio sharmensis</name>
    <dbReference type="NCBI Taxonomy" id="390883"/>
    <lineage>
        <taxon>Bacteria</taxon>
        <taxon>Pseudomonadati</taxon>
        <taxon>Pseudomonadota</taxon>
        <taxon>Gammaproteobacteria</taxon>
        <taxon>Vibrionales</taxon>
        <taxon>Vibrionaceae</taxon>
        <taxon>Salinivibrio</taxon>
    </lineage>
</organism>
<dbReference type="Proteomes" id="UP000188627">
    <property type="component" value="Unassembled WGS sequence"/>
</dbReference>
<accession>A0ABX3KJM9</accession>
<keyword evidence="2" id="KW-1185">Reference proteome</keyword>
<evidence type="ECO:0000313" key="1">
    <source>
        <dbReference type="EMBL" id="OOE89617.1"/>
    </source>
</evidence>
<comment type="caution">
    <text evidence="1">The sequence shown here is derived from an EMBL/GenBank/DDBJ whole genome shotgun (WGS) entry which is preliminary data.</text>
</comment>
<gene>
    <name evidence="1" type="ORF">BZG74_03610</name>
</gene>
<proteinExistence type="predicted"/>
<reference evidence="2" key="1">
    <citation type="submission" date="2017-01" db="EMBL/GenBank/DDBJ databases">
        <title>Draft genome of the species Salinivibrio sharmensis.</title>
        <authorList>
            <person name="Lopez-Hermoso C."/>
            <person name="De La Haba R."/>
            <person name="Sanchez-Porro C."/>
            <person name="Ventosa A."/>
        </authorList>
    </citation>
    <scope>NUCLEOTIDE SEQUENCE [LARGE SCALE GENOMIC DNA]</scope>
    <source>
        <strain evidence="2">CBH463</strain>
    </source>
</reference>